<dbReference type="EMBL" id="LT966316">
    <property type="protein sequence ID" value="SOU93341.1"/>
    <property type="molecule type" value="Genomic_DNA"/>
</dbReference>
<organism evidence="2">
    <name type="scientific">Leptospirillum ferriphilum</name>
    <dbReference type="NCBI Taxonomy" id="178606"/>
    <lineage>
        <taxon>Bacteria</taxon>
        <taxon>Pseudomonadati</taxon>
        <taxon>Nitrospirota</taxon>
        <taxon>Nitrospiria</taxon>
        <taxon>Nitrospirales</taxon>
        <taxon>Nitrospiraceae</taxon>
        <taxon>Leptospirillum</taxon>
    </lineage>
</organism>
<evidence type="ECO:0000256" key="1">
    <source>
        <dbReference type="SAM" id="MobiDB-lite"/>
    </source>
</evidence>
<evidence type="ECO:0000313" key="2">
    <source>
        <dbReference type="EMBL" id="SOU93341.1"/>
    </source>
</evidence>
<dbReference type="AlphaFoldDB" id="A0A2I2MI45"/>
<sequence>MIITLRHEERNSLLAAVKDLGLEWAMIESLLHSHEGLPEAMSRPDSRRALMREGVFAKPFRLPRDPVFLPGCDEKAISLLGEAMFAFYRELDFLYFQSLEPGSPYSFVHELLDAGKPDSLLQFARSRKFRKDLPLVLRPDLLLTPSGPKLTEMDSVPGGMGILLKISRILQDHGKTGIWGTAHGVLEGFAAMIRSLDPNPSLAIVVSEESKDYWPEMIYLARCLADAHFPAVCLHPHELRFDEKGLFYRDHNLTEHRISVVYRFFELFDLPNIPKSDILLYFAKGGKVKVTPPFKPWLEEKAGLALFKTPRLRSFWRARLVPDHFEILDRMIPSTWVLDPRPVPAPAIVPDLVIGERSLWDFSELRMLTQKERHIIIKPSGFSPLAWGSRGVVVGHDLPEEEWQKSLDHAFSSFAVSPHVLQPFLKTSAVPCPSWDASTGLPTEEKMRVRACPYYFVVGQTVWTGGVLATAVPMDKKIIHGMVDSILLPAAHPDHRPPEALTDDEKTIAPDRHHTEQDM</sequence>
<feature type="compositionally biased region" description="Basic and acidic residues" evidence="1">
    <location>
        <begin position="492"/>
        <end position="519"/>
    </location>
</feature>
<accession>A0A2I2MI45</accession>
<reference evidence="2" key="1">
    <citation type="submission" date="2017-12" db="EMBL/GenBank/DDBJ databases">
        <authorList>
            <consortium name="SysMetEx"/>
        </authorList>
    </citation>
    <scope>NUCLEOTIDE SEQUENCE</scope>
    <source>
        <strain evidence="2">Pb_238</strain>
    </source>
</reference>
<proteinExistence type="predicted"/>
<name>A0A2I2MI45_9BACT</name>
<protein>
    <submittedName>
        <fullName evidence="2">Glutathionylspermidine synthase preATP-grasp</fullName>
    </submittedName>
</protein>
<gene>
    <name evidence="2" type="ORF">LFTS_01989</name>
</gene>
<feature type="region of interest" description="Disordered" evidence="1">
    <location>
        <begin position="490"/>
        <end position="519"/>
    </location>
</feature>